<dbReference type="GO" id="GO:0006355">
    <property type="term" value="P:regulation of DNA-templated transcription"/>
    <property type="evidence" value="ECO:0007669"/>
    <property type="project" value="InterPro"/>
</dbReference>
<dbReference type="OrthoDB" id="122146at2"/>
<dbReference type="GO" id="GO:0003723">
    <property type="term" value="F:RNA binding"/>
    <property type="evidence" value="ECO:0007669"/>
    <property type="project" value="InterPro"/>
</dbReference>
<dbReference type="Gene3D" id="2.30.30.100">
    <property type="match status" value="1"/>
</dbReference>
<evidence type="ECO:0000313" key="1">
    <source>
        <dbReference type="EMBL" id="TCK72082.1"/>
    </source>
</evidence>
<dbReference type="SUPFAM" id="SSF50182">
    <property type="entry name" value="Sm-like ribonucleoproteins"/>
    <property type="match status" value="1"/>
</dbReference>
<sequence length="93" mass="10941">MNSAKRRQKNPPPGETGQEALYLRFLSDKQIPIHVKLRDGEVVSGWIEYFDNRMIRLTREGKPNLFIYKNQIRTITESARRKTVRKTGEEEHA</sequence>
<dbReference type="InterPro" id="IPR005001">
    <property type="entry name" value="Hfq"/>
</dbReference>
<dbReference type="AlphaFoldDB" id="A0A4R1L261"/>
<dbReference type="Proteomes" id="UP000295210">
    <property type="component" value="Unassembled WGS sequence"/>
</dbReference>
<reference evidence="1 2" key="1">
    <citation type="submission" date="2019-03" db="EMBL/GenBank/DDBJ databases">
        <title>Genomic Encyclopedia of Type Strains, Phase IV (KMG-IV): sequencing the most valuable type-strain genomes for metagenomic binning, comparative biology and taxonomic classification.</title>
        <authorList>
            <person name="Goeker M."/>
        </authorList>
    </citation>
    <scope>NUCLEOTIDE SEQUENCE [LARGE SCALE GENOMIC DNA]</scope>
    <source>
        <strain evidence="1 2">DSM 103428</strain>
    </source>
</reference>
<proteinExistence type="predicted"/>
<protein>
    <submittedName>
        <fullName evidence="1">Host factor-I protein</fullName>
    </submittedName>
</protein>
<accession>A0A4R1L261</accession>
<gene>
    <name evidence="1" type="ORF">C7378_2715</name>
</gene>
<name>A0A4R1L261_9BACT</name>
<keyword evidence="2" id="KW-1185">Reference proteome</keyword>
<dbReference type="EMBL" id="SMGK01000004">
    <property type="protein sequence ID" value="TCK72082.1"/>
    <property type="molecule type" value="Genomic_DNA"/>
</dbReference>
<evidence type="ECO:0000313" key="2">
    <source>
        <dbReference type="Proteomes" id="UP000295210"/>
    </source>
</evidence>
<comment type="caution">
    <text evidence="1">The sequence shown here is derived from an EMBL/GenBank/DDBJ whole genome shotgun (WGS) entry which is preliminary data.</text>
</comment>
<organism evidence="1 2">
    <name type="scientific">Acidipila rosea</name>
    <dbReference type="NCBI Taxonomy" id="768535"/>
    <lineage>
        <taxon>Bacteria</taxon>
        <taxon>Pseudomonadati</taxon>
        <taxon>Acidobacteriota</taxon>
        <taxon>Terriglobia</taxon>
        <taxon>Terriglobales</taxon>
        <taxon>Acidobacteriaceae</taxon>
        <taxon>Acidipila</taxon>
    </lineage>
</organism>
<dbReference type="Pfam" id="PF17209">
    <property type="entry name" value="Hfq"/>
    <property type="match status" value="1"/>
</dbReference>
<dbReference type="InterPro" id="IPR010920">
    <property type="entry name" value="LSM_dom_sf"/>
</dbReference>
<dbReference type="CDD" id="cd00600">
    <property type="entry name" value="Sm_like"/>
    <property type="match status" value="1"/>
</dbReference>
<dbReference type="RefSeq" id="WP_131997619.1">
    <property type="nucleotide sequence ID" value="NZ_SMGK01000004.1"/>
</dbReference>